<dbReference type="AlphaFoldDB" id="A0A371I7Q8"/>
<dbReference type="Proteomes" id="UP000257109">
    <property type="component" value="Unassembled WGS sequence"/>
</dbReference>
<dbReference type="OrthoDB" id="1743443at2759"/>
<dbReference type="PANTHER" id="PTHR48154">
    <property type="entry name" value="PROTEIN, PUTATIVE-RELATED"/>
    <property type="match status" value="1"/>
</dbReference>
<evidence type="ECO:0000259" key="1">
    <source>
        <dbReference type="Pfam" id="PF24924"/>
    </source>
</evidence>
<dbReference type="PANTHER" id="PTHR48154:SF1">
    <property type="entry name" value="PROTEIN, PUTATIVE-RELATED"/>
    <property type="match status" value="1"/>
</dbReference>
<keyword evidence="3" id="KW-1185">Reference proteome</keyword>
<evidence type="ECO:0000313" key="2">
    <source>
        <dbReference type="EMBL" id="RDY11090.1"/>
    </source>
</evidence>
<dbReference type="Pfam" id="PF24924">
    <property type="entry name" value="DUF7745"/>
    <property type="match status" value="1"/>
</dbReference>
<evidence type="ECO:0000313" key="3">
    <source>
        <dbReference type="Proteomes" id="UP000257109"/>
    </source>
</evidence>
<dbReference type="EMBL" id="QJKJ01000709">
    <property type="protein sequence ID" value="RDY11090.1"/>
    <property type="molecule type" value="Genomic_DNA"/>
</dbReference>
<accession>A0A371I7Q8</accession>
<organism evidence="2 3">
    <name type="scientific">Mucuna pruriens</name>
    <name type="common">Velvet bean</name>
    <name type="synonym">Dolichos pruriens</name>
    <dbReference type="NCBI Taxonomy" id="157652"/>
    <lineage>
        <taxon>Eukaryota</taxon>
        <taxon>Viridiplantae</taxon>
        <taxon>Streptophyta</taxon>
        <taxon>Embryophyta</taxon>
        <taxon>Tracheophyta</taxon>
        <taxon>Spermatophyta</taxon>
        <taxon>Magnoliopsida</taxon>
        <taxon>eudicotyledons</taxon>
        <taxon>Gunneridae</taxon>
        <taxon>Pentapetalae</taxon>
        <taxon>rosids</taxon>
        <taxon>fabids</taxon>
        <taxon>Fabales</taxon>
        <taxon>Fabaceae</taxon>
        <taxon>Papilionoideae</taxon>
        <taxon>50 kb inversion clade</taxon>
        <taxon>NPAAA clade</taxon>
        <taxon>indigoferoid/millettioid clade</taxon>
        <taxon>Phaseoleae</taxon>
        <taxon>Mucuna</taxon>
    </lineage>
</organism>
<proteinExistence type="predicted"/>
<feature type="non-terminal residue" evidence="2">
    <location>
        <position position="1"/>
    </location>
</feature>
<reference evidence="2" key="1">
    <citation type="submission" date="2018-05" db="EMBL/GenBank/DDBJ databases">
        <title>Draft genome of Mucuna pruriens seed.</title>
        <authorList>
            <person name="Nnadi N.E."/>
            <person name="Vos R."/>
            <person name="Hasami M.H."/>
            <person name="Devisetty U.K."/>
            <person name="Aguiy J.C."/>
        </authorList>
    </citation>
    <scope>NUCLEOTIDE SEQUENCE [LARGE SCALE GENOMIC DNA]</scope>
    <source>
        <strain evidence="2">JCA_2017</strain>
    </source>
</reference>
<gene>
    <name evidence="2" type="ORF">CR513_04292</name>
</gene>
<name>A0A371I7Q8_MUCPR</name>
<dbReference type="InterPro" id="IPR056647">
    <property type="entry name" value="DUF7745"/>
</dbReference>
<comment type="caution">
    <text evidence="2">The sequence shown here is derived from an EMBL/GenBank/DDBJ whole genome shotgun (WGS) entry which is preliminary data.</text>
</comment>
<protein>
    <recommendedName>
        <fullName evidence="1">DUF7745 domain-containing protein</fullName>
    </recommendedName>
</protein>
<sequence>METKVQFWVKQLHPVQARVPNVQSLRYWGNCLKVQWRRSFEKLHGNLLRLLEIETQPTALEALFQYYDSPMRCFTFRDFQMASTLEEYERLLGLPLMESPHYFHQAQPPSWAIVARLLRVSEAKMNRNGLEGVPRVYIEERLFQFQEEQDWAVVIDILGLLLYGVVLFPYVEDYVDLVAIELFLGKRDSGENSTWPFWPTLTTRSITAANGRLEISDVAPPTLLMVNRSPLSMQKKDHLPDRRFQVELG</sequence>
<feature type="domain" description="DUF7745" evidence="1">
    <location>
        <begin position="26"/>
        <end position="186"/>
    </location>
</feature>